<organism evidence="2 3">
    <name type="scientific">Tersicoccus phoenicis</name>
    <dbReference type="NCBI Taxonomy" id="554083"/>
    <lineage>
        <taxon>Bacteria</taxon>
        <taxon>Bacillati</taxon>
        <taxon>Actinomycetota</taxon>
        <taxon>Actinomycetes</taxon>
        <taxon>Micrococcales</taxon>
        <taxon>Micrococcaceae</taxon>
        <taxon>Tersicoccus</taxon>
    </lineage>
</organism>
<dbReference type="CDD" id="cd19095">
    <property type="entry name" value="AKR_PA4992-like"/>
    <property type="match status" value="1"/>
</dbReference>
<dbReference type="Proteomes" id="UP000187085">
    <property type="component" value="Unassembled WGS sequence"/>
</dbReference>
<proteinExistence type="predicted"/>
<dbReference type="PANTHER" id="PTHR43312">
    <property type="entry name" value="D-THREO-ALDOSE 1-DEHYDROGENASE"/>
    <property type="match status" value="1"/>
</dbReference>
<name>A0A1R1L8W7_9MICC</name>
<dbReference type="PANTHER" id="PTHR43312:SF1">
    <property type="entry name" value="NADP-DEPENDENT OXIDOREDUCTASE DOMAIN-CONTAINING PROTEIN"/>
    <property type="match status" value="1"/>
</dbReference>
<dbReference type="STRING" id="554083.BKD30_10185"/>
<dbReference type="InterPro" id="IPR036812">
    <property type="entry name" value="NAD(P)_OxRdtase_dom_sf"/>
</dbReference>
<accession>A0A1R1L8W7</accession>
<dbReference type="RefSeq" id="WP_076704440.1">
    <property type="nucleotide sequence ID" value="NZ_MRDE01000067.1"/>
</dbReference>
<evidence type="ECO:0000313" key="3">
    <source>
        <dbReference type="Proteomes" id="UP000187085"/>
    </source>
</evidence>
<protein>
    <submittedName>
        <fullName evidence="2">Aldo/keto reductase</fullName>
    </submittedName>
</protein>
<dbReference type="EMBL" id="MRDE01000067">
    <property type="protein sequence ID" value="OMH23976.1"/>
    <property type="molecule type" value="Genomic_DNA"/>
</dbReference>
<feature type="domain" description="NADP-dependent oxidoreductase" evidence="1">
    <location>
        <begin position="17"/>
        <end position="285"/>
    </location>
</feature>
<keyword evidence="3" id="KW-1185">Reference proteome</keyword>
<dbReference type="InterPro" id="IPR023210">
    <property type="entry name" value="NADP_OxRdtase_dom"/>
</dbReference>
<reference evidence="2 3" key="1">
    <citation type="submission" date="2016-12" db="EMBL/GenBank/DDBJ databases">
        <title>Draft genome of Tersicoccus phoenicis 1P05MA.</title>
        <authorList>
            <person name="Nakajima Y."/>
            <person name="Yoshizawa S."/>
            <person name="Nakamura K."/>
            <person name="Ogura Y."/>
            <person name="Hayashi T."/>
            <person name="Kogure K."/>
        </authorList>
    </citation>
    <scope>NUCLEOTIDE SEQUENCE [LARGE SCALE GENOMIC DNA]</scope>
    <source>
        <strain evidence="2 3">1p05MA</strain>
    </source>
</reference>
<gene>
    <name evidence="2" type="ORF">BKD30_10185</name>
</gene>
<dbReference type="InterPro" id="IPR053135">
    <property type="entry name" value="AKR2_Oxidoreductase"/>
</dbReference>
<comment type="caution">
    <text evidence="2">The sequence shown here is derived from an EMBL/GenBank/DDBJ whole genome shotgun (WGS) entry which is preliminary data.</text>
</comment>
<dbReference type="SUPFAM" id="SSF51430">
    <property type="entry name" value="NAD(P)-linked oxidoreductase"/>
    <property type="match status" value="1"/>
</dbReference>
<evidence type="ECO:0000259" key="1">
    <source>
        <dbReference type="Pfam" id="PF00248"/>
    </source>
</evidence>
<sequence length="296" mass="31949">MLEQRDFGATGLRVSAVGLGAGQIGEDDVTEEEAAAVLHGAIDAGVTLIDTAASYGSSEERIGRHLAGRRDEFVLSTKGGQAIDGNADWTPGAVLASIDRSLRRTRSERLDIFFLHSCPVDVLRRGDLQETLDDAVAAGKVGVAGYSGDNEHLAFAADSGRFGAIETSVNVVDQWNLRNVVGRVDRDRSAPGVIAKRPIANAPWRFAERPSGHYAELYWERFRELDLDPGELDWGELALRFTAYAPGVHTAIVGTAKPEHLRRNIEAAGRGPLPAETLTVLDQAWQRVGGNWPSST</sequence>
<dbReference type="AlphaFoldDB" id="A0A1R1L8W7"/>
<dbReference type="Gene3D" id="3.20.20.100">
    <property type="entry name" value="NADP-dependent oxidoreductase domain"/>
    <property type="match status" value="1"/>
</dbReference>
<evidence type="ECO:0000313" key="2">
    <source>
        <dbReference type="EMBL" id="OMH23976.1"/>
    </source>
</evidence>
<dbReference type="Pfam" id="PF00248">
    <property type="entry name" value="Aldo_ket_red"/>
    <property type="match status" value="1"/>
</dbReference>
<dbReference type="OrthoDB" id="9768851at2"/>